<feature type="non-terminal residue" evidence="1">
    <location>
        <position position="1"/>
    </location>
</feature>
<evidence type="ECO:0000313" key="1">
    <source>
        <dbReference type="EMBL" id="PVH98763.1"/>
    </source>
</evidence>
<dbReference type="OrthoDB" id="5407769at2759"/>
<keyword evidence="2" id="KW-1185">Reference proteome</keyword>
<name>A0A2V1DM97_9PLEO</name>
<organism evidence="1 2">
    <name type="scientific">Periconia macrospinosa</name>
    <dbReference type="NCBI Taxonomy" id="97972"/>
    <lineage>
        <taxon>Eukaryota</taxon>
        <taxon>Fungi</taxon>
        <taxon>Dikarya</taxon>
        <taxon>Ascomycota</taxon>
        <taxon>Pezizomycotina</taxon>
        <taxon>Dothideomycetes</taxon>
        <taxon>Pleosporomycetidae</taxon>
        <taxon>Pleosporales</taxon>
        <taxon>Massarineae</taxon>
        <taxon>Periconiaceae</taxon>
        <taxon>Periconia</taxon>
    </lineage>
</organism>
<reference evidence="1 2" key="1">
    <citation type="journal article" date="2018" name="Sci. Rep.">
        <title>Comparative genomics provides insights into the lifestyle and reveals functional heterogeneity of dark septate endophytic fungi.</title>
        <authorList>
            <person name="Knapp D.G."/>
            <person name="Nemeth J.B."/>
            <person name="Barry K."/>
            <person name="Hainaut M."/>
            <person name="Henrissat B."/>
            <person name="Johnson J."/>
            <person name="Kuo A."/>
            <person name="Lim J.H.P."/>
            <person name="Lipzen A."/>
            <person name="Nolan M."/>
            <person name="Ohm R.A."/>
            <person name="Tamas L."/>
            <person name="Grigoriev I.V."/>
            <person name="Spatafora J.W."/>
            <person name="Nagy L.G."/>
            <person name="Kovacs G.M."/>
        </authorList>
    </citation>
    <scope>NUCLEOTIDE SEQUENCE [LARGE SCALE GENOMIC DNA]</scope>
    <source>
        <strain evidence="1 2">DSE2036</strain>
    </source>
</reference>
<sequence length="205" mass="23175">ANQKKKTIFYLRTSFYKLQNTPLFSHHLFSLIPQKENTSHKQNKARQAMKWPPTTTTTLLLPLLLTSPPTPTTAFNFSAYTSPTSSPQPFSVYKPSLKLSDGCQPFAPFPDMQSMTLQWQRPRGQQAHARARARARRSSRARLLLGRLAGDVWVGKMSASRAFNGGEAYSVRVFDPEELDVGKEGQEERYKCEECRGEKCLDGGF</sequence>
<gene>
    <name evidence="1" type="ORF">DM02DRAFT_681089</name>
</gene>
<dbReference type="AlphaFoldDB" id="A0A2V1DM97"/>
<protein>
    <submittedName>
        <fullName evidence="1">Uncharacterized protein</fullName>
    </submittedName>
</protein>
<dbReference type="Proteomes" id="UP000244855">
    <property type="component" value="Unassembled WGS sequence"/>
</dbReference>
<evidence type="ECO:0000313" key="2">
    <source>
        <dbReference type="Proteomes" id="UP000244855"/>
    </source>
</evidence>
<proteinExistence type="predicted"/>
<accession>A0A2V1DM97</accession>
<dbReference type="EMBL" id="KZ805406">
    <property type="protein sequence ID" value="PVH98763.1"/>
    <property type="molecule type" value="Genomic_DNA"/>
</dbReference>